<protein>
    <recommendedName>
        <fullName evidence="3">Bromo domain-containing protein</fullName>
    </recommendedName>
</protein>
<dbReference type="OrthoDB" id="1937912at2759"/>
<sequence>MVPDHKVDTQYEALIISTDAATNQKHLNAFLSSLLKAMNKHVDVGVFKEPVDVPNVIHDPIDLKTITERVESGICYVTVEMFVADVKRMVATARILHGPNSMHRRCADRFEKYFDIRVNCEYIMWAL</sequence>
<organism evidence="4 5">
    <name type="scientific">Cuscuta campestris</name>
    <dbReference type="NCBI Taxonomy" id="132261"/>
    <lineage>
        <taxon>Eukaryota</taxon>
        <taxon>Viridiplantae</taxon>
        <taxon>Streptophyta</taxon>
        <taxon>Embryophyta</taxon>
        <taxon>Tracheophyta</taxon>
        <taxon>Spermatophyta</taxon>
        <taxon>Magnoliopsida</taxon>
        <taxon>eudicotyledons</taxon>
        <taxon>Gunneridae</taxon>
        <taxon>Pentapetalae</taxon>
        <taxon>asterids</taxon>
        <taxon>lamiids</taxon>
        <taxon>Solanales</taxon>
        <taxon>Convolvulaceae</taxon>
        <taxon>Cuscuteae</taxon>
        <taxon>Cuscuta</taxon>
        <taxon>Cuscuta subgen. Grammica</taxon>
        <taxon>Cuscuta sect. Cleistogrammica</taxon>
    </lineage>
</organism>
<proteinExistence type="predicted"/>
<evidence type="ECO:0000259" key="3">
    <source>
        <dbReference type="PROSITE" id="PS50014"/>
    </source>
</evidence>
<dbReference type="GO" id="GO:0010484">
    <property type="term" value="F:histone H3 acetyltransferase activity"/>
    <property type="evidence" value="ECO:0007669"/>
    <property type="project" value="TreeGrafter"/>
</dbReference>
<dbReference type="Proteomes" id="UP000595140">
    <property type="component" value="Unassembled WGS sequence"/>
</dbReference>
<dbReference type="PANTHER" id="PTHR45750">
    <property type="entry name" value="GH11602P"/>
    <property type="match status" value="1"/>
</dbReference>
<evidence type="ECO:0000313" key="4">
    <source>
        <dbReference type="EMBL" id="VFQ88966.1"/>
    </source>
</evidence>
<dbReference type="InterPro" id="IPR037800">
    <property type="entry name" value="GCN5"/>
</dbReference>
<dbReference type="Gene3D" id="1.20.920.10">
    <property type="entry name" value="Bromodomain-like"/>
    <property type="match status" value="1"/>
</dbReference>
<keyword evidence="1 2" id="KW-0103">Bromodomain</keyword>
<dbReference type="Pfam" id="PF00439">
    <property type="entry name" value="Bromodomain"/>
    <property type="match status" value="1"/>
</dbReference>
<evidence type="ECO:0000313" key="5">
    <source>
        <dbReference type="Proteomes" id="UP000595140"/>
    </source>
</evidence>
<feature type="domain" description="Bromo" evidence="3">
    <location>
        <begin position="52"/>
        <end position="104"/>
    </location>
</feature>
<dbReference type="EMBL" id="OOIL02003702">
    <property type="protein sequence ID" value="VFQ88966.1"/>
    <property type="molecule type" value="Genomic_DNA"/>
</dbReference>
<dbReference type="PROSITE" id="PS50014">
    <property type="entry name" value="BROMODOMAIN_2"/>
    <property type="match status" value="1"/>
</dbReference>
<dbReference type="SMART" id="SM00297">
    <property type="entry name" value="BROMO"/>
    <property type="match status" value="1"/>
</dbReference>
<dbReference type="GO" id="GO:0045944">
    <property type="term" value="P:positive regulation of transcription by RNA polymerase II"/>
    <property type="evidence" value="ECO:0007669"/>
    <property type="project" value="TreeGrafter"/>
</dbReference>
<accession>A0A484MLP0</accession>
<dbReference type="GO" id="GO:0000123">
    <property type="term" value="C:histone acetyltransferase complex"/>
    <property type="evidence" value="ECO:0007669"/>
    <property type="project" value="TreeGrafter"/>
</dbReference>
<dbReference type="InterPro" id="IPR036427">
    <property type="entry name" value="Bromodomain-like_sf"/>
</dbReference>
<dbReference type="SUPFAM" id="SSF47370">
    <property type="entry name" value="Bromodomain"/>
    <property type="match status" value="1"/>
</dbReference>
<dbReference type="InterPro" id="IPR001487">
    <property type="entry name" value="Bromodomain"/>
</dbReference>
<name>A0A484MLP0_9ASTE</name>
<evidence type="ECO:0000256" key="1">
    <source>
        <dbReference type="ARBA" id="ARBA00023117"/>
    </source>
</evidence>
<reference evidence="4 5" key="1">
    <citation type="submission" date="2018-04" db="EMBL/GenBank/DDBJ databases">
        <authorList>
            <person name="Vogel A."/>
        </authorList>
    </citation>
    <scope>NUCLEOTIDE SEQUENCE [LARGE SCALE GENOMIC DNA]</scope>
</reference>
<evidence type="ECO:0000256" key="2">
    <source>
        <dbReference type="PROSITE-ProRule" id="PRU00035"/>
    </source>
</evidence>
<gene>
    <name evidence="4" type="ORF">CCAM_LOCUS30742</name>
</gene>
<dbReference type="AlphaFoldDB" id="A0A484MLP0"/>
<dbReference type="PANTHER" id="PTHR45750:SF3">
    <property type="entry name" value="HISTONE ACETYLTRANSFERASE"/>
    <property type="match status" value="1"/>
</dbReference>
<keyword evidence="5" id="KW-1185">Reference proteome</keyword>